<dbReference type="PROSITE" id="PS50181">
    <property type="entry name" value="FBOX"/>
    <property type="match status" value="1"/>
</dbReference>
<dbReference type="EMBL" id="ML976618">
    <property type="protein sequence ID" value="KAF1842265.1"/>
    <property type="molecule type" value="Genomic_DNA"/>
</dbReference>
<protein>
    <recommendedName>
        <fullName evidence="1">F-box domain-containing protein</fullName>
    </recommendedName>
</protein>
<name>A0A9P4GAZ1_9PLEO</name>
<evidence type="ECO:0000313" key="2">
    <source>
        <dbReference type="EMBL" id="KAF1842265.1"/>
    </source>
</evidence>
<dbReference type="GeneID" id="63854529"/>
<feature type="domain" description="F-box" evidence="1">
    <location>
        <begin position="1"/>
        <end position="45"/>
    </location>
</feature>
<keyword evidence="3" id="KW-1185">Reference proteome</keyword>
<sequence>MSLSTIPPELGGEIARFMDHDALNNLSKVSKYYRSIAEPFLYRNLEFRGRQDTNIRWLFLTIVSRPGLAAHIRSFKLILRWSQAKGKATTVDLNESFCKLYKQLKGVLLEILGANAPPEMTSTWVCEIARPDGLEGCLAYILFRAVSILSIDLGEPILPKFGPLLAQIAYYACQKGIFKASVPFSRLKNFRGPFPGVRNIPHLPSLDFLEITHWSWKLQDTLNRAPDIRTLDTAGGTKIQSLKLQFVDIQISTLCKLLQHERLRHLTVFSMINMYDLGNDISQSIITTLQDHCPYLTTLEWLCWAEEFGEGNSEPVQGLQELHSLTILLIDLSFMVNHPPRTSDFLNLTRILPPNLESLNLASVPCWNFVDWVEPYANNAVSTKHAMQHMRYLKAYIPLRKFSISLDPVLEGDRALWMQRFSGIRHFLITMARSFLAMGIKLSILEEVLGSYSELRSELLVDAESTADDEIH</sequence>
<dbReference type="AlphaFoldDB" id="A0A9P4GAZ1"/>
<dbReference type="Gene3D" id="3.80.10.10">
    <property type="entry name" value="Ribonuclease Inhibitor"/>
    <property type="match status" value="1"/>
</dbReference>
<dbReference type="Proteomes" id="UP000800039">
    <property type="component" value="Unassembled WGS sequence"/>
</dbReference>
<evidence type="ECO:0000313" key="3">
    <source>
        <dbReference type="Proteomes" id="UP000800039"/>
    </source>
</evidence>
<accession>A0A9P4GAZ1</accession>
<dbReference type="InterPro" id="IPR001810">
    <property type="entry name" value="F-box_dom"/>
</dbReference>
<dbReference type="RefSeq" id="XP_040784828.1">
    <property type="nucleotide sequence ID" value="XM_040937279.1"/>
</dbReference>
<gene>
    <name evidence="2" type="ORF">K460DRAFT_409681</name>
</gene>
<organism evidence="2 3">
    <name type="scientific">Cucurbitaria berberidis CBS 394.84</name>
    <dbReference type="NCBI Taxonomy" id="1168544"/>
    <lineage>
        <taxon>Eukaryota</taxon>
        <taxon>Fungi</taxon>
        <taxon>Dikarya</taxon>
        <taxon>Ascomycota</taxon>
        <taxon>Pezizomycotina</taxon>
        <taxon>Dothideomycetes</taxon>
        <taxon>Pleosporomycetidae</taxon>
        <taxon>Pleosporales</taxon>
        <taxon>Pleosporineae</taxon>
        <taxon>Cucurbitariaceae</taxon>
        <taxon>Cucurbitaria</taxon>
    </lineage>
</organism>
<dbReference type="OrthoDB" id="3801271at2759"/>
<evidence type="ECO:0000259" key="1">
    <source>
        <dbReference type="PROSITE" id="PS50181"/>
    </source>
</evidence>
<dbReference type="InterPro" id="IPR032675">
    <property type="entry name" value="LRR_dom_sf"/>
</dbReference>
<reference evidence="2" key="1">
    <citation type="submission" date="2020-01" db="EMBL/GenBank/DDBJ databases">
        <authorList>
            <consortium name="DOE Joint Genome Institute"/>
            <person name="Haridas S."/>
            <person name="Albert R."/>
            <person name="Binder M."/>
            <person name="Bloem J."/>
            <person name="Labutti K."/>
            <person name="Salamov A."/>
            <person name="Andreopoulos B."/>
            <person name="Baker S.E."/>
            <person name="Barry K."/>
            <person name="Bills G."/>
            <person name="Bluhm B.H."/>
            <person name="Cannon C."/>
            <person name="Castanera R."/>
            <person name="Culley D.E."/>
            <person name="Daum C."/>
            <person name="Ezra D."/>
            <person name="Gonzalez J.B."/>
            <person name="Henrissat B."/>
            <person name="Kuo A."/>
            <person name="Liang C."/>
            <person name="Lipzen A."/>
            <person name="Lutzoni F."/>
            <person name="Magnuson J."/>
            <person name="Mondo S."/>
            <person name="Nolan M."/>
            <person name="Ohm R."/>
            <person name="Pangilinan J."/>
            <person name="Park H.-J."/>
            <person name="Ramirez L."/>
            <person name="Alfaro M."/>
            <person name="Sun H."/>
            <person name="Tritt A."/>
            <person name="Yoshinaga Y."/>
            <person name="Zwiers L.-H."/>
            <person name="Turgeon B.G."/>
            <person name="Goodwin S.B."/>
            <person name="Spatafora J.W."/>
            <person name="Crous P.W."/>
            <person name="Grigoriev I.V."/>
        </authorList>
    </citation>
    <scope>NUCLEOTIDE SEQUENCE</scope>
    <source>
        <strain evidence="2">CBS 394.84</strain>
    </source>
</reference>
<dbReference type="SUPFAM" id="SSF52047">
    <property type="entry name" value="RNI-like"/>
    <property type="match status" value="1"/>
</dbReference>
<comment type="caution">
    <text evidence="2">The sequence shown here is derived from an EMBL/GenBank/DDBJ whole genome shotgun (WGS) entry which is preliminary data.</text>
</comment>
<proteinExistence type="predicted"/>